<accession>A0A0A7FS78</accession>
<dbReference type="PANTHER" id="PTHR40032:SF1">
    <property type="entry name" value="EXPORTED PROTEIN"/>
    <property type="match status" value="1"/>
</dbReference>
<reference evidence="2 3" key="1">
    <citation type="journal article" date="2015" name="Infect. Genet. Evol.">
        <title>Genomic sequences of six botulinum neurotoxin-producing strains representing three clostridial species illustrate the mobility and diversity of botulinum neurotoxin genes.</title>
        <authorList>
            <person name="Smith T.J."/>
            <person name="Hill K.K."/>
            <person name="Xie G."/>
            <person name="Foley B.T."/>
            <person name="Williamson C.H."/>
            <person name="Foster J.T."/>
            <person name="Johnson S.L."/>
            <person name="Chertkov O."/>
            <person name="Teshima H."/>
            <person name="Gibbons H.S."/>
            <person name="Johnsky L.A."/>
            <person name="Karavis M.A."/>
            <person name="Smith L.A."/>
        </authorList>
    </citation>
    <scope>NUCLEOTIDE SEQUENCE [LARGE SCALE GENOMIC DNA]</scope>
    <source>
        <strain evidence="2">Sullivan</strain>
    </source>
</reference>
<dbReference type="KEGG" id="cbv:U729_871"/>
<evidence type="ECO:0000313" key="2">
    <source>
        <dbReference type="EMBL" id="AIY82499.1"/>
    </source>
</evidence>
<gene>
    <name evidence="2" type="ORF">U729_871</name>
</gene>
<name>A0A0A7FS78_9CLOT</name>
<dbReference type="InterPro" id="IPR024301">
    <property type="entry name" value="Amidase_6"/>
</dbReference>
<dbReference type="AlphaFoldDB" id="A0A0A7FS78"/>
<dbReference type="EMBL" id="CP006905">
    <property type="protein sequence ID" value="AIY82499.1"/>
    <property type="molecule type" value="Genomic_DNA"/>
</dbReference>
<dbReference type="Pfam" id="PF12671">
    <property type="entry name" value="Amidase_6"/>
    <property type="match status" value="1"/>
</dbReference>
<evidence type="ECO:0000313" key="3">
    <source>
        <dbReference type="Proteomes" id="UP000030635"/>
    </source>
</evidence>
<dbReference type="OrthoDB" id="9812429at2"/>
<proteinExistence type="predicted"/>
<evidence type="ECO:0000259" key="1">
    <source>
        <dbReference type="Pfam" id="PF12671"/>
    </source>
</evidence>
<protein>
    <submittedName>
        <fullName evidence="2">Putative amidase domain protein</fullName>
    </submittedName>
</protein>
<organism evidence="2 3">
    <name type="scientific">Clostridium baratii str. Sullivan</name>
    <dbReference type="NCBI Taxonomy" id="1415775"/>
    <lineage>
        <taxon>Bacteria</taxon>
        <taxon>Bacillati</taxon>
        <taxon>Bacillota</taxon>
        <taxon>Clostridia</taxon>
        <taxon>Eubacteriales</taxon>
        <taxon>Clostridiaceae</taxon>
        <taxon>Clostridium</taxon>
    </lineage>
</organism>
<dbReference type="PANTHER" id="PTHR40032">
    <property type="entry name" value="EXPORTED PROTEIN-RELATED"/>
    <property type="match status" value="1"/>
</dbReference>
<dbReference type="HOGENOM" id="CLU_838629_0_0_9"/>
<feature type="domain" description="Putative amidase" evidence="1">
    <location>
        <begin position="173"/>
        <end position="300"/>
    </location>
</feature>
<keyword evidence="3" id="KW-1185">Reference proteome</keyword>
<dbReference type="RefSeq" id="WP_052139432.1">
    <property type="nucleotide sequence ID" value="NZ_CP006905.1"/>
</dbReference>
<dbReference type="Proteomes" id="UP000030635">
    <property type="component" value="Chromosome"/>
</dbReference>
<dbReference type="eggNOG" id="ENOG502Z7JI">
    <property type="taxonomic scope" value="Bacteria"/>
</dbReference>
<dbReference type="STRING" id="1561.NPD11_2121"/>
<sequence>MITSSKDITLAPKGTIENFINSLVKNYNINNLLCNKDLLLMLSLKSKYMNLNKHKINTISYHIKFNDVEQITPDDLLIDTTLHFKFNYSNSNITSNGRSDYLFLLKKLNSTWLINNIYSKEQFNHISIKSNCNELLNDYTNHLKSSIDHINAFLYSTNKFPTVYKCSNTSSRRYDKVAASLYAQTYALDYNKDYLSFNDSGGDCTNFVSQALKAGGVPTTKTWKPYTNPWVRVKELRDYLIYNKLASEKYVVDSTCLGCVVQFYNDERKAWTHSGIISYVSDDTCLYCCHSYDKLNYPLEFTYPILYPKIRILCPY</sequence>